<comment type="caution">
    <text evidence="1">The sequence shown here is derived from an EMBL/GenBank/DDBJ whole genome shotgun (WGS) entry which is preliminary data.</text>
</comment>
<dbReference type="InterPro" id="IPR010653">
    <property type="entry name" value="NlpB/DapX"/>
</dbReference>
<dbReference type="PROSITE" id="PS51257">
    <property type="entry name" value="PROKAR_LIPOPROTEIN"/>
    <property type="match status" value="1"/>
</dbReference>
<organism evidence="1 2">
    <name type="scientific">Denitrificimonas halotolerans</name>
    <dbReference type="NCBI Taxonomy" id="3098930"/>
    <lineage>
        <taxon>Bacteria</taxon>
        <taxon>Pseudomonadati</taxon>
        <taxon>Pseudomonadota</taxon>
        <taxon>Gammaproteobacteria</taxon>
        <taxon>Pseudomonadales</taxon>
        <taxon>Pseudomonadaceae</taxon>
        <taxon>Denitrificimonas</taxon>
    </lineage>
</organism>
<protein>
    <submittedName>
        <fullName evidence="1">Outer membrane protein assembly factor BamC</fullName>
    </submittedName>
</protein>
<dbReference type="Pfam" id="PF06804">
    <property type="entry name" value="Lipoprotein_18"/>
    <property type="match status" value="1"/>
</dbReference>
<sequence>MKRFAGICLLAVSAGSLTGCGWVWGEDGYFRDRGSDYQEARMTPKMQLTDDVQMIRRMDPLLPIPHHVASLESTDGYEVPRPLALPSDEQAGEFSLQESGALSWIVAQRIPAQIWPTAQQFFERNGFKIASERPHLGEFITQWQSVDELDLGLIRQVWGEATPTLEVRFRVRIEPGVQRNSSDVFIDQAQRNAGSLIDSEWTANTVTQAESAALLRELNKYLALSHEGGESYSLLASKAYDAPKRVALVDGGNGVKALRLDANFDRAWSGVGRALNAAQVAVYDLNRSAGLYYIDLAEKAQQEEPGFFKRLFSSKKQTPEPVSAERYIVRLTAINQQVFVNVERDSDTLAPVDVAKRVLEQIQTHLE</sequence>
<proteinExistence type="predicted"/>
<dbReference type="Gene3D" id="3.30.310.170">
    <property type="entry name" value="Outer membrane protein assembly factor BamC"/>
    <property type="match status" value="1"/>
</dbReference>
<evidence type="ECO:0000313" key="2">
    <source>
        <dbReference type="Proteomes" id="UP001294570"/>
    </source>
</evidence>
<name>A0ABU5GPT8_9GAMM</name>
<dbReference type="EMBL" id="JAXIVU010000005">
    <property type="protein sequence ID" value="MDY7219003.1"/>
    <property type="molecule type" value="Genomic_DNA"/>
</dbReference>
<dbReference type="Proteomes" id="UP001294570">
    <property type="component" value="Unassembled WGS sequence"/>
</dbReference>
<dbReference type="RefSeq" id="WP_321553101.1">
    <property type="nucleotide sequence ID" value="NZ_JAXIVU010000005.1"/>
</dbReference>
<gene>
    <name evidence="1" type="primary">bamC</name>
    <name evidence="1" type="ORF">TOI97_05380</name>
</gene>
<dbReference type="InterPro" id="IPR042268">
    <property type="entry name" value="BamC_C"/>
</dbReference>
<keyword evidence="2" id="KW-1185">Reference proteome</keyword>
<reference evidence="1 2" key="1">
    <citation type="submission" date="2023-12" db="EMBL/GenBank/DDBJ databases">
        <title>Denitrificimonas halotolerans sp. nov.,a novel species isolated from landfill leachate.</title>
        <authorList>
            <person name="Wang S."/>
        </authorList>
    </citation>
    <scope>NUCLEOTIDE SEQUENCE [LARGE SCALE GENOMIC DNA]</scope>
    <source>
        <strain evidence="1 2">JX-1</strain>
    </source>
</reference>
<evidence type="ECO:0000313" key="1">
    <source>
        <dbReference type="EMBL" id="MDY7219003.1"/>
    </source>
</evidence>
<accession>A0ABU5GPT8</accession>